<dbReference type="EMBL" id="JABRWJ010000008">
    <property type="protein sequence ID" value="NRF70320.1"/>
    <property type="molecule type" value="Genomic_DNA"/>
</dbReference>
<evidence type="ECO:0000313" key="2">
    <source>
        <dbReference type="Proteomes" id="UP000737171"/>
    </source>
</evidence>
<sequence length="139" mass="13994">MSDSNSDRKGLLKNIVDGAKSVTGLASSSLSGAADAVARTLPDARSIKQGVGRALIVGGRTLIDPKVVVGEFAVQMGERLAAAAPDDDWLALAAVDDGFAVLARGPESDVRTAIEGARAEGASVLLCRVVAAHAGASGR</sequence>
<dbReference type="Proteomes" id="UP000737171">
    <property type="component" value="Unassembled WGS sequence"/>
</dbReference>
<dbReference type="RefSeq" id="WP_173129117.1">
    <property type="nucleotide sequence ID" value="NZ_JABRWJ010000008.1"/>
</dbReference>
<proteinExistence type="predicted"/>
<protein>
    <submittedName>
        <fullName evidence="1">Uncharacterized protein</fullName>
    </submittedName>
</protein>
<evidence type="ECO:0000313" key="1">
    <source>
        <dbReference type="EMBL" id="NRF70320.1"/>
    </source>
</evidence>
<organism evidence="1 2">
    <name type="scientific">Pseudaquabacterium terrae</name>
    <dbReference type="NCBI Taxonomy" id="2732868"/>
    <lineage>
        <taxon>Bacteria</taxon>
        <taxon>Pseudomonadati</taxon>
        <taxon>Pseudomonadota</taxon>
        <taxon>Betaproteobacteria</taxon>
        <taxon>Burkholderiales</taxon>
        <taxon>Sphaerotilaceae</taxon>
        <taxon>Pseudaquabacterium</taxon>
    </lineage>
</organism>
<accession>A0ABX2ENP5</accession>
<keyword evidence="2" id="KW-1185">Reference proteome</keyword>
<reference evidence="1 2" key="1">
    <citation type="submission" date="2020-05" db="EMBL/GenBank/DDBJ databases">
        <title>Aquincola sp. isolate from soil.</title>
        <authorList>
            <person name="Han J."/>
            <person name="Kim D.-U."/>
        </authorList>
    </citation>
    <scope>NUCLEOTIDE SEQUENCE [LARGE SCALE GENOMIC DNA]</scope>
    <source>
        <strain evidence="1 2">S2</strain>
    </source>
</reference>
<name>A0ABX2ENP5_9BURK</name>
<comment type="caution">
    <text evidence="1">The sequence shown here is derived from an EMBL/GenBank/DDBJ whole genome shotgun (WGS) entry which is preliminary data.</text>
</comment>
<gene>
    <name evidence="1" type="ORF">HLB44_25250</name>
</gene>